<gene>
    <name evidence="1" type="ORF">NCTC11432_02443</name>
</gene>
<accession>A0A3S4N400</accession>
<sequence>MRIMVRNAEDPLAYEKEGRTGAINIIDLANIHSCSFIATQDLGKITGDKFQVLGRIDHSDIRGCSLLVS</sequence>
<protein>
    <submittedName>
        <fullName evidence="1">Uncharacterized protein</fullName>
    </submittedName>
</protein>
<evidence type="ECO:0000313" key="2">
    <source>
        <dbReference type="Proteomes" id="UP000279227"/>
    </source>
</evidence>
<organism evidence="1 2">
    <name type="scientific">Chryseobacterium gleum</name>
    <name type="common">Flavobacterium gleum</name>
    <dbReference type="NCBI Taxonomy" id="250"/>
    <lineage>
        <taxon>Bacteria</taxon>
        <taxon>Pseudomonadati</taxon>
        <taxon>Bacteroidota</taxon>
        <taxon>Flavobacteriia</taxon>
        <taxon>Flavobacteriales</taxon>
        <taxon>Weeksellaceae</taxon>
        <taxon>Chryseobacterium group</taxon>
        <taxon>Chryseobacterium</taxon>
    </lineage>
</organism>
<dbReference type="EMBL" id="LR134289">
    <property type="protein sequence ID" value="VEE08022.1"/>
    <property type="molecule type" value="Genomic_DNA"/>
</dbReference>
<dbReference type="Proteomes" id="UP000279227">
    <property type="component" value="Chromosome"/>
</dbReference>
<dbReference type="AlphaFoldDB" id="A0A3S4N400"/>
<dbReference type="KEGG" id="cgle:NCTC11432_02443"/>
<name>A0A3S4N400_CHRGE</name>
<proteinExistence type="predicted"/>
<evidence type="ECO:0000313" key="1">
    <source>
        <dbReference type="EMBL" id="VEE08022.1"/>
    </source>
</evidence>
<reference evidence="1 2" key="1">
    <citation type="submission" date="2018-12" db="EMBL/GenBank/DDBJ databases">
        <authorList>
            <consortium name="Pathogen Informatics"/>
        </authorList>
    </citation>
    <scope>NUCLEOTIDE SEQUENCE [LARGE SCALE GENOMIC DNA]</scope>
    <source>
        <strain evidence="1 2">NCTC11432</strain>
    </source>
</reference>